<evidence type="ECO:0000313" key="3">
    <source>
        <dbReference type="Proteomes" id="UP000054567"/>
    </source>
</evidence>
<name>A0A0J6IHV2_COCPO</name>
<accession>A0A0J6IHV2</accession>
<sequence>MRSGSSSIQLSSFAIPVGNGSQSRSDTPYRTPHRITTREIKSRDREAGFTWIALTSPSHYSAKVMKNTNFTLAKMTLKQAQDPCYILCHWTGWRSGRDDKTIMIFSWQSREGYSEI</sequence>
<reference evidence="3" key="3">
    <citation type="journal article" date="2010" name="Genome Res.">
        <title>Population genomic sequencing of Coccidioides fungi reveals recent hybridization and transposon control.</title>
        <authorList>
            <person name="Neafsey D.E."/>
            <person name="Barker B.M."/>
            <person name="Sharpton T.J."/>
            <person name="Stajich J.E."/>
            <person name="Park D.J."/>
            <person name="Whiston E."/>
            <person name="Hung C.-Y."/>
            <person name="McMahan C."/>
            <person name="White J."/>
            <person name="Sykes S."/>
            <person name="Heiman D."/>
            <person name="Young S."/>
            <person name="Zeng Q."/>
            <person name="Abouelleil A."/>
            <person name="Aftuck L."/>
            <person name="Bessette D."/>
            <person name="Brown A."/>
            <person name="FitzGerald M."/>
            <person name="Lui A."/>
            <person name="Macdonald J.P."/>
            <person name="Priest M."/>
            <person name="Orbach M.J."/>
            <person name="Galgiani J.N."/>
            <person name="Kirkland T.N."/>
            <person name="Cole G.T."/>
            <person name="Birren B.W."/>
            <person name="Henn M.R."/>
            <person name="Taylor J.W."/>
            <person name="Rounsley S.D."/>
        </authorList>
    </citation>
    <scope>NUCLEOTIDE SEQUENCE [LARGE SCALE GENOMIC DNA]</scope>
    <source>
        <strain evidence="3">RMSCC 3488</strain>
    </source>
</reference>
<reference evidence="3" key="2">
    <citation type="journal article" date="2009" name="Genome Res.">
        <title>Comparative genomic analyses of the human fungal pathogens Coccidioides and their relatives.</title>
        <authorList>
            <person name="Sharpton T.J."/>
            <person name="Stajich J.E."/>
            <person name="Rounsley S.D."/>
            <person name="Gardner M.J."/>
            <person name="Wortman J.R."/>
            <person name="Jordar V.S."/>
            <person name="Maiti R."/>
            <person name="Kodira C.D."/>
            <person name="Neafsey D.E."/>
            <person name="Zeng Q."/>
            <person name="Hung C.-Y."/>
            <person name="McMahan C."/>
            <person name="Muszewska A."/>
            <person name="Grynberg M."/>
            <person name="Mandel M.A."/>
            <person name="Kellner E.M."/>
            <person name="Barker B.M."/>
            <person name="Galgiani J.N."/>
            <person name="Orbach M.J."/>
            <person name="Kirkland T.N."/>
            <person name="Cole G.T."/>
            <person name="Henn M.R."/>
            <person name="Birren B.W."/>
            <person name="Taylor J.W."/>
        </authorList>
    </citation>
    <scope>NUCLEOTIDE SEQUENCE [LARGE SCALE GENOMIC DNA]</scope>
    <source>
        <strain evidence="3">RMSCC 3488</strain>
    </source>
</reference>
<dbReference type="EMBL" id="DS268113">
    <property type="protein sequence ID" value="KMM71422.1"/>
    <property type="molecule type" value="Genomic_DNA"/>
</dbReference>
<evidence type="ECO:0000313" key="2">
    <source>
        <dbReference type="EMBL" id="KMM71422.1"/>
    </source>
</evidence>
<dbReference type="Proteomes" id="UP000054567">
    <property type="component" value="Unassembled WGS sequence"/>
</dbReference>
<reference evidence="2 3" key="1">
    <citation type="submission" date="2007-06" db="EMBL/GenBank/DDBJ databases">
        <title>The Genome Sequence of Coccidioides posadasii RMSCC_3488.</title>
        <authorList>
            <consortium name="Coccidioides Genome Resources Consortium"/>
            <consortium name="The Broad Institute Genome Sequencing Platform"/>
            <person name="Henn M.R."/>
            <person name="Sykes S."/>
            <person name="Young S."/>
            <person name="Jaffe D."/>
            <person name="Berlin A."/>
            <person name="Alvarez P."/>
            <person name="Butler J."/>
            <person name="Gnerre S."/>
            <person name="Grabherr M."/>
            <person name="Mauceli E."/>
            <person name="Brockman W."/>
            <person name="Kodira C."/>
            <person name="Alvarado L."/>
            <person name="Zeng Q."/>
            <person name="Crawford M."/>
            <person name="Antoine C."/>
            <person name="Devon K."/>
            <person name="Galgiani J."/>
            <person name="Orsborn K."/>
            <person name="Lewis M.L."/>
            <person name="Nusbaum C."/>
            <person name="Galagan J."/>
            <person name="Birren B."/>
        </authorList>
    </citation>
    <scope>NUCLEOTIDE SEQUENCE [LARGE SCALE GENOMIC DNA]</scope>
    <source>
        <strain evidence="2 3">RMSCC 3488</strain>
    </source>
</reference>
<evidence type="ECO:0000256" key="1">
    <source>
        <dbReference type="SAM" id="MobiDB-lite"/>
    </source>
</evidence>
<feature type="compositionally biased region" description="Polar residues" evidence="1">
    <location>
        <begin position="19"/>
        <end position="28"/>
    </location>
</feature>
<feature type="compositionally biased region" description="Polar residues" evidence="1">
    <location>
        <begin position="1"/>
        <end position="12"/>
    </location>
</feature>
<proteinExistence type="predicted"/>
<organism evidence="2 3">
    <name type="scientific">Coccidioides posadasii RMSCC 3488</name>
    <dbReference type="NCBI Taxonomy" id="454284"/>
    <lineage>
        <taxon>Eukaryota</taxon>
        <taxon>Fungi</taxon>
        <taxon>Dikarya</taxon>
        <taxon>Ascomycota</taxon>
        <taxon>Pezizomycotina</taxon>
        <taxon>Eurotiomycetes</taxon>
        <taxon>Eurotiomycetidae</taxon>
        <taxon>Onygenales</taxon>
        <taxon>Onygenaceae</taxon>
        <taxon>Coccidioides</taxon>
    </lineage>
</organism>
<dbReference type="VEuPathDB" id="FungiDB:CPAG_07729"/>
<protein>
    <submittedName>
        <fullName evidence="2">Uncharacterized protein</fullName>
    </submittedName>
</protein>
<dbReference type="AlphaFoldDB" id="A0A0J6IHV2"/>
<gene>
    <name evidence="2" type="ORF">CPAG_07729</name>
</gene>
<feature type="region of interest" description="Disordered" evidence="1">
    <location>
        <begin position="1"/>
        <end position="33"/>
    </location>
</feature>